<accession>A0A086KXC7</accession>
<protein>
    <submittedName>
        <fullName evidence="2">Uncharacterized protein</fullName>
    </submittedName>
</protein>
<gene>
    <name evidence="2" type="ORF">TGDOM2_273860</name>
</gene>
<organism evidence="2 3">
    <name type="scientific">Toxoplasma gondii GAB2-2007-GAL-DOM2</name>
    <dbReference type="NCBI Taxonomy" id="1130820"/>
    <lineage>
        <taxon>Eukaryota</taxon>
        <taxon>Sar</taxon>
        <taxon>Alveolata</taxon>
        <taxon>Apicomplexa</taxon>
        <taxon>Conoidasida</taxon>
        <taxon>Coccidia</taxon>
        <taxon>Eucoccidiorida</taxon>
        <taxon>Eimeriorina</taxon>
        <taxon>Sarcocystidae</taxon>
        <taxon>Toxoplasma</taxon>
    </lineage>
</organism>
<dbReference type="OrthoDB" id="330935at2759"/>
<comment type="caution">
    <text evidence="2">The sequence shown here is derived from an EMBL/GenBank/DDBJ whole genome shotgun (WGS) entry which is preliminary data.</text>
</comment>
<name>A0A086KXC7_TOXGO</name>
<feature type="compositionally biased region" description="Basic residues" evidence="1">
    <location>
        <begin position="250"/>
        <end position="260"/>
    </location>
</feature>
<feature type="compositionally biased region" description="Basic and acidic residues" evidence="1">
    <location>
        <begin position="165"/>
        <end position="178"/>
    </location>
</feature>
<evidence type="ECO:0000313" key="2">
    <source>
        <dbReference type="EMBL" id="KFG49045.1"/>
    </source>
</evidence>
<reference evidence="2 3" key="1">
    <citation type="submission" date="2014-02" db="EMBL/GenBank/DDBJ databases">
        <authorList>
            <person name="Sibley D."/>
            <person name="Venepally P."/>
            <person name="Karamycheva S."/>
            <person name="Hadjithomas M."/>
            <person name="Khan A."/>
            <person name="Brunk B."/>
            <person name="Roos D."/>
            <person name="Caler E."/>
            <person name="Lorenzi H."/>
        </authorList>
    </citation>
    <scope>NUCLEOTIDE SEQUENCE [LARGE SCALE GENOMIC DNA]</scope>
    <source>
        <strain evidence="2 3">GAB2-2007-GAL-DOM2</strain>
    </source>
</reference>
<proteinExistence type="predicted"/>
<dbReference type="AlphaFoldDB" id="A0A086KXC7"/>
<feature type="compositionally biased region" description="Basic and acidic residues" evidence="1">
    <location>
        <begin position="216"/>
        <end position="249"/>
    </location>
</feature>
<dbReference type="Proteomes" id="UP000028837">
    <property type="component" value="Unassembled WGS sequence"/>
</dbReference>
<dbReference type="EMBL" id="AHZU02000052">
    <property type="protein sequence ID" value="KFG49045.1"/>
    <property type="molecule type" value="Genomic_DNA"/>
</dbReference>
<sequence length="343" mass="37845">MGSARNQVSSSRMGRQTFESFCVFPQRESRSTKAMRHRFAFEWRKASFSFVGVSAVFLLCLDWHRSPLLPAECTMSFRRVPVGNLLMEPIKSDSLDALKHSEMGIKRGGTEGVRGRQKMGVVEKFSRSLNDAAYYSSFLELSAKQTTKKDEDEDGSEDSEDDEAERASSAKEGEGSEKADEDSAEGGNGSSKEEPKADGGSDDGGGHHLSAGHEVNTSDKHDTEEHASEKHEPAGKPREEEDSDGSEKRSKTHHGGKRHSLGAPENMDPDSEEPSSKYKVQFNFEPGLLIPSDMRAKVKQRKVAQDGVEWFQVGSAEPPKLLSVEGAKGEDNFLHQIHVENRS</sequence>
<dbReference type="VEuPathDB" id="ToxoDB:TGDOM2_273860"/>
<evidence type="ECO:0000313" key="3">
    <source>
        <dbReference type="Proteomes" id="UP000028837"/>
    </source>
</evidence>
<evidence type="ECO:0000256" key="1">
    <source>
        <dbReference type="SAM" id="MobiDB-lite"/>
    </source>
</evidence>
<feature type="region of interest" description="Disordered" evidence="1">
    <location>
        <begin position="144"/>
        <end position="278"/>
    </location>
</feature>
<feature type="compositionally biased region" description="Acidic residues" evidence="1">
    <location>
        <begin position="151"/>
        <end position="164"/>
    </location>
</feature>